<dbReference type="Proteomes" id="UP000549009">
    <property type="component" value="Unassembled WGS sequence"/>
</dbReference>
<dbReference type="RefSeq" id="WP_229879425.1">
    <property type="nucleotide sequence ID" value="NZ_BMSQ01000018.1"/>
</dbReference>
<gene>
    <name evidence="4" type="ORF">FHS40_005863</name>
</gene>
<dbReference type="EMBL" id="JACHJD010000010">
    <property type="protein sequence ID" value="MBB5106750.1"/>
    <property type="molecule type" value="Genomic_DNA"/>
</dbReference>
<feature type="domain" description="N-acetyltransferase" evidence="3">
    <location>
        <begin position="14"/>
        <end position="159"/>
    </location>
</feature>
<dbReference type="Gene3D" id="3.40.630.30">
    <property type="match status" value="1"/>
</dbReference>
<evidence type="ECO:0000256" key="1">
    <source>
        <dbReference type="ARBA" id="ARBA00022679"/>
    </source>
</evidence>
<dbReference type="InterPro" id="IPR050832">
    <property type="entry name" value="Bact_Acetyltransf"/>
</dbReference>
<keyword evidence="2" id="KW-0012">Acyltransferase</keyword>
<evidence type="ECO:0000259" key="3">
    <source>
        <dbReference type="PROSITE" id="PS51186"/>
    </source>
</evidence>
<accession>A0A7W8EXK4</accession>
<evidence type="ECO:0000256" key="2">
    <source>
        <dbReference type="ARBA" id="ARBA00023315"/>
    </source>
</evidence>
<evidence type="ECO:0000313" key="5">
    <source>
        <dbReference type="Proteomes" id="UP000549009"/>
    </source>
</evidence>
<comment type="caution">
    <text evidence="4">The sequence shown here is derived from an EMBL/GenBank/DDBJ whole genome shotgun (WGS) entry which is preliminary data.</text>
</comment>
<evidence type="ECO:0000313" key="4">
    <source>
        <dbReference type="EMBL" id="MBB5106750.1"/>
    </source>
</evidence>
<dbReference type="InterPro" id="IPR016181">
    <property type="entry name" value="Acyl_CoA_acyltransferase"/>
</dbReference>
<reference evidence="4 5" key="1">
    <citation type="submission" date="2020-08" db="EMBL/GenBank/DDBJ databases">
        <title>Genomic Encyclopedia of Type Strains, Phase III (KMG-III): the genomes of soil and plant-associated and newly described type strains.</title>
        <authorList>
            <person name="Whitman W."/>
        </authorList>
    </citation>
    <scope>NUCLEOTIDE SEQUENCE [LARGE SCALE GENOMIC DNA]</scope>
    <source>
        <strain evidence="4 5">CECT 3146</strain>
    </source>
</reference>
<sequence length="172" mass="18430">MTEEEGLTGEGAGPVLRPARAEDAAAVAAIWHAGWSDGHLGHVPEALLTVRTPQSFVLRAPRRVDDTVVALVGGVHAGFVMVVDDEVEQVYVAAAHRGTGVAAALLAEAERVVAAKGHRRAWLAVVDGNARARRFYERHGWRDEGLFEYLAASATGPIRVPCHRYVKQVAAP</sequence>
<dbReference type="GO" id="GO:0005840">
    <property type="term" value="C:ribosome"/>
    <property type="evidence" value="ECO:0007669"/>
    <property type="project" value="UniProtKB-KW"/>
</dbReference>
<proteinExistence type="predicted"/>
<keyword evidence="1" id="KW-0808">Transferase</keyword>
<dbReference type="AlphaFoldDB" id="A0A7W8EXK4"/>
<dbReference type="PROSITE" id="PS51186">
    <property type="entry name" value="GNAT"/>
    <property type="match status" value="1"/>
</dbReference>
<dbReference type="InterPro" id="IPR000182">
    <property type="entry name" value="GNAT_dom"/>
</dbReference>
<keyword evidence="4" id="KW-0687">Ribonucleoprotein</keyword>
<dbReference type="GO" id="GO:0016747">
    <property type="term" value="F:acyltransferase activity, transferring groups other than amino-acyl groups"/>
    <property type="evidence" value="ECO:0007669"/>
    <property type="project" value="InterPro"/>
</dbReference>
<keyword evidence="5" id="KW-1185">Reference proteome</keyword>
<dbReference type="SUPFAM" id="SSF55729">
    <property type="entry name" value="Acyl-CoA N-acyltransferases (Nat)"/>
    <property type="match status" value="1"/>
</dbReference>
<dbReference type="Pfam" id="PF00583">
    <property type="entry name" value="Acetyltransf_1"/>
    <property type="match status" value="1"/>
</dbReference>
<name>A0A7W8EXK4_STRST</name>
<protein>
    <submittedName>
        <fullName evidence="4">Ribosomal protein S18 acetylase RimI-like enzyme</fullName>
    </submittedName>
</protein>
<organism evidence="4 5">
    <name type="scientific">Streptomyces spectabilis</name>
    <dbReference type="NCBI Taxonomy" id="68270"/>
    <lineage>
        <taxon>Bacteria</taxon>
        <taxon>Bacillati</taxon>
        <taxon>Actinomycetota</taxon>
        <taxon>Actinomycetes</taxon>
        <taxon>Kitasatosporales</taxon>
        <taxon>Streptomycetaceae</taxon>
        <taxon>Streptomyces</taxon>
    </lineage>
</organism>
<dbReference type="PANTHER" id="PTHR43877:SF2">
    <property type="entry name" value="AMINOALKYLPHOSPHONATE N-ACETYLTRANSFERASE-RELATED"/>
    <property type="match status" value="1"/>
</dbReference>
<dbReference type="PANTHER" id="PTHR43877">
    <property type="entry name" value="AMINOALKYLPHOSPHONATE N-ACETYLTRANSFERASE-RELATED-RELATED"/>
    <property type="match status" value="1"/>
</dbReference>
<keyword evidence="4" id="KW-0689">Ribosomal protein</keyword>